<comment type="subcellular location">
    <subcellularLocation>
        <location evidence="1">Nucleus</location>
    </subcellularLocation>
</comment>
<dbReference type="PANTHER" id="PTHR31194">
    <property type="entry name" value="SHN SHINE , DNA BINDING / TRANSCRIPTION FACTOR"/>
    <property type="match status" value="1"/>
</dbReference>
<proteinExistence type="predicted"/>
<dbReference type="PROSITE" id="PS51032">
    <property type="entry name" value="AP2_ERF"/>
    <property type="match status" value="1"/>
</dbReference>
<evidence type="ECO:0000256" key="8">
    <source>
        <dbReference type="SAM" id="MobiDB-lite"/>
    </source>
</evidence>
<dbReference type="SUPFAM" id="SSF54171">
    <property type="entry name" value="DNA-binding domain"/>
    <property type="match status" value="1"/>
</dbReference>
<dbReference type="Gene3D" id="3.30.730.10">
    <property type="entry name" value="AP2/ERF domain"/>
    <property type="match status" value="1"/>
</dbReference>
<evidence type="ECO:0000256" key="7">
    <source>
        <dbReference type="ARBA" id="ARBA00023242"/>
    </source>
</evidence>
<evidence type="ECO:0000256" key="1">
    <source>
        <dbReference type="ARBA" id="ARBA00004123"/>
    </source>
</evidence>
<dbReference type="GO" id="GO:0005634">
    <property type="term" value="C:nucleus"/>
    <property type="evidence" value="ECO:0007669"/>
    <property type="project" value="UniProtKB-SubCell"/>
</dbReference>
<evidence type="ECO:0000256" key="6">
    <source>
        <dbReference type="ARBA" id="ARBA00023163"/>
    </source>
</evidence>
<dbReference type="Pfam" id="PF00847">
    <property type="entry name" value="AP2"/>
    <property type="match status" value="1"/>
</dbReference>
<dbReference type="PRINTS" id="PR00367">
    <property type="entry name" value="ETHRSPELEMNT"/>
</dbReference>
<dbReference type="PANTHER" id="PTHR31194:SF129">
    <property type="entry name" value="ETHYLENE-RESPONSIVE TRANSCRIPTION FACTOR CRF3-LIKE"/>
    <property type="match status" value="1"/>
</dbReference>
<dbReference type="GO" id="GO:0003700">
    <property type="term" value="F:DNA-binding transcription factor activity"/>
    <property type="evidence" value="ECO:0007669"/>
    <property type="project" value="InterPro"/>
</dbReference>
<feature type="compositionally biased region" description="Polar residues" evidence="8">
    <location>
        <begin position="180"/>
        <end position="192"/>
    </location>
</feature>
<dbReference type="InterPro" id="IPR036955">
    <property type="entry name" value="AP2/ERF_dom_sf"/>
</dbReference>
<organism evidence="10 11">
    <name type="scientific">Solanum commersonii</name>
    <name type="common">Commerson's wild potato</name>
    <name type="synonym">Commerson's nightshade</name>
    <dbReference type="NCBI Taxonomy" id="4109"/>
    <lineage>
        <taxon>Eukaryota</taxon>
        <taxon>Viridiplantae</taxon>
        <taxon>Streptophyta</taxon>
        <taxon>Embryophyta</taxon>
        <taxon>Tracheophyta</taxon>
        <taxon>Spermatophyta</taxon>
        <taxon>Magnoliopsida</taxon>
        <taxon>eudicotyledons</taxon>
        <taxon>Gunneridae</taxon>
        <taxon>Pentapetalae</taxon>
        <taxon>asterids</taxon>
        <taxon>lamiids</taxon>
        <taxon>Solanales</taxon>
        <taxon>Solanaceae</taxon>
        <taxon>Solanoideae</taxon>
        <taxon>Solaneae</taxon>
        <taxon>Solanum</taxon>
    </lineage>
</organism>
<name>A0A9J6AWS1_SOLCO</name>
<evidence type="ECO:0000313" key="11">
    <source>
        <dbReference type="Proteomes" id="UP000824120"/>
    </source>
</evidence>
<dbReference type="OrthoDB" id="1299383at2759"/>
<dbReference type="InterPro" id="IPR016177">
    <property type="entry name" value="DNA-bd_dom_sf"/>
</dbReference>
<dbReference type="InterPro" id="IPR050913">
    <property type="entry name" value="AP2/ERF_ERF"/>
</dbReference>
<dbReference type="GO" id="GO:0006952">
    <property type="term" value="P:defense response"/>
    <property type="evidence" value="ECO:0007669"/>
    <property type="project" value="UniProtKB-KW"/>
</dbReference>
<gene>
    <name evidence="10" type="ORF">H5410_000762</name>
</gene>
<accession>A0A9J6AWS1</accession>
<protein>
    <recommendedName>
        <fullName evidence="9">AP2/ERF domain-containing protein</fullName>
    </recommendedName>
</protein>
<keyword evidence="4" id="KW-0238">DNA-binding</keyword>
<keyword evidence="5" id="KW-0010">Activator</keyword>
<evidence type="ECO:0000256" key="3">
    <source>
        <dbReference type="ARBA" id="ARBA00023015"/>
    </source>
</evidence>
<keyword evidence="6" id="KW-0804">Transcription</keyword>
<evidence type="ECO:0000256" key="5">
    <source>
        <dbReference type="ARBA" id="ARBA00023159"/>
    </source>
</evidence>
<dbReference type="CDD" id="cd00018">
    <property type="entry name" value="AP2"/>
    <property type="match status" value="1"/>
</dbReference>
<evidence type="ECO:0000256" key="4">
    <source>
        <dbReference type="ARBA" id="ARBA00023125"/>
    </source>
</evidence>
<dbReference type="SMART" id="SM00380">
    <property type="entry name" value="AP2"/>
    <property type="match status" value="1"/>
</dbReference>
<comment type="caution">
    <text evidence="10">The sequence shown here is derived from an EMBL/GenBank/DDBJ whole genome shotgun (WGS) entry which is preliminary data.</text>
</comment>
<dbReference type="AlphaFoldDB" id="A0A9J6AWS1"/>
<keyword evidence="11" id="KW-1185">Reference proteome</keyword>
<dbReference type="GO" id="GO:0003677">
    <property type="term" value="F:DNA binding"/>
    <property type="evidence" value="ECO:0007669"/>
    <property type="project" value="UniProtKB-KW"/>
</dbReference>
<feature type="domain" description="AP2/ERF" evidence="9">
    <location>
        <begin position="101"/>
        <end position="158"/>
    </location>
</feature>
<reference evidence="10 11" key="1">
    <citation type="submission" date="2020-09" db="EMBL/GenBank/DDBJ databases">
        <title>De no assembly of potato wild relative species, Solanum commersonii.</title>
        <authorList>
            <person name="Cho K."/>
        </authorList>
    </citation>
    <scope>NUCLEOTIDE SEQUENCE [LARGE SCALE GENOMIC DNA]</scope>
    <source>
        <strain evidence="10">LZ3.2</strain>
        <tissue evidence="10">Leaf</tissue>
    </source>
</reference>
<evidence type="ECO:0000256" key="2">
    <source>
        <dbReference type="ARBA" id="ARBA00022821"/>
    </source>
</evidence>
<keyword evidence="2" id="KW-0611">Plant defense</keyword>
<keyword evidence="7" id="KW-0539">Nucleus</keyword>
<feature type="region of interest" description="Disordered" evidence="8">
    <location>
        <begin position="161"/>
        <end position="192"/>
    </location>
</feature>
<keyword evidence="3" id="KW-0805">Transcription regulation</keyword>
<dbReference type="InterPro" id="IPR001471">
    <property type="entry name" value="AP2/ERF_dom"/>
</dbReference>
<dbReference type="EMBL" id="JACXVP010000001">
    <property type="protein sequence ID" value="KAG5629045.1"/>
    <property type="molecule type" value="Genomic_DNA"/>
</dbReference>
<dbReference type="FunFam" id="3.30.730.10:FF:000001">
    <property type="entry name" value="Ethylene-responsive transcription factor 2"/>
    <property type="match status" value="1"/>
</dbReference>
<evidence type="ECO:0000313" key="10">
    <source>
        <dbReference type="EMBL" id="KAG5629045.1"/>
    </source>
</evidence>
<sequence length="192" mass="21964">MHHEKVIEKSSKNDAMIKSVDQVRESSSVLPSPIGIRLWGCDLINPSNEEKGKVKEEKLEQHEMACEKEMIVKNNIENTDEISIQNFKGKQIKLPQKNVKKYKGVRQRKWGKWVSEVRVPKTRNRIWLGTFDTSEEAALTYDKAVIEMRGPDAVTNILKPPPREVQPMENNLINPPPNFMNLSSSSSNDARV</sequence>
<dbReference type="Proteomes" id="UP000824120">
    <property type="component" value="Chromosome 1"/>
</dbReference>
<evidence type="ECO:0000259" key="9">
    <source>
        <dbReference type="PROSITE" id="PS51032"/>
    </source>
</evidence>